<dbReference type="Gene3D" id="2.40.110.10">
    <property type="entry name" value="Butyryl-CoA Dehydrogenase, subunit A, domain 2"/>
    <property type="match status" value="1"/>
</dbReference>
<dbReference type="GO" id="GO:0005886">
    <property type="term" value="C:plasma membrane"/>
    <property type="evidence" value="ECO:0007669"/>
    <property type="project" value="TreeGrafter"/>
</dbReference>
<sequence length="397" mass="44557">MNDQLRVRADGLREEVRQFCRNGIPPRLLDKAHRHQVLDKDDYVEWMRLLQARGWVAAHWPKEHGGQEWSTCERFVLEDELARQGCPWIIPFGVKYVGPVIYTFGSEAQKQRFLPPILGTDEFWAQGYSEPNAGSDLAGLRTQAVRDGDHYVVNGQKVWTTYAQWADWLFCLVRTNNEGKPQQGISFLLIDMRSPGVTVKPIHTMDGYRHVNEVWLENVRVPLENLVGEEGKGWSYAKFLLQNERTAGAIVGLAWHVLDRLKRLAAEPDEQGARLLDQPLMRLRIGEYELRFLALEEAAYQAVEAMDAGTENGGEASLIKIRGTELYQEVAQTLSEALGAAGIAFDTKALHGAELPPLGPDDAGGILKEHFYNRAATIFGGTTEVQRNIIAKAVLGL</sequence>
<reference evidence="11" key="1">
    <citation type="submission" date="2016-10" db="EMBL/GenBank/DDBJ databases">
        <authorList>
            <person name="Varghese N."/>
            <person name="Submissions S."/>
        </authorList>
    </citation>
    <scope>NUCLEOTIDE SEQUENCE [LARGE SCALE GENOMIC DNA]</scope>
    <source>
        <strain evidence="11">JCM 21621</strain>
    </source>
</reference>
<dbReference type="Proteomes" id="UP000242957">
    <property type="component" value="Unassembled WGS sequence"/>
</dbReference>
<gene>
    <name evidence="10" type="ORF">SAMN05216193_105221</name>
</gene>
<protein>
    <submittedName>
        <fullName evidence="10">Acyl-CoA dehydrogenase</fullName>
    </submittedName>
</protein>
<keyword evidence="5 6" id="KW-0560">Oxidoreductase</keyword>
<comment type="cofactor">
    <cofactor evidence="1 6">
        <name>FAD</name>
        <dbReference type="ChEBI" id="CHEBI:57692"/>
    </cofactor>
</comment>
<dbReference type="InterPro" id="IPR036250">
    <property type="entry name" value="AcylCo_DH-like_C"/>
</dbReference>
<dbReference type="SUPFAM" id="SSF56645">
    <property type="entry name" value="Acyl-CoA dehydrogenase NM domain-like"/>
    <property type="match status" value="1"/>
</dbReference>
<keyword evidence="3 6" id="KW-0285">Flavoprotein</keyword>
<name>A0A1H0EL02_9PSED</name>
<keyword evidence="4 6" id="KW-0274">FAD</keyword>
<dbReference type="GO" id="GO:0050660">
    <property type="term" value="F:flavin adenine dinucleotide binding"/>
    <property type="evidence" value="ECO:0007669"/>
    <property type="project" value="InterPro"/>
</dbReference>
<feature type="domain" description="Acyl-CoA oxidase/dehydrogenase middle" evidence="8">
    <location>
        <begin position="125"/>
        <end position="217"/>
    </location>
</feature>
<dbReference type="InterPro" id="IPR009100">
    <property type="entry name" value="AcylCoA_DH/oxidase_NM_dom_sf"/>
</dbReference>
<dbReference type="OrthoDB" id="9769473at2"/>
<dbReference type="Gene3D" id="1.10.540.10">
    <property type="entry name" value="Acyl-CoA dehydrogenase/oxidase, N-terminal domain"/>
    <property type="match status" value="1"/>
</dbReference>
<dbReference type="RefSeq" id="WP_084310518.1">
    <property type="nucleotide sequence ID" value="NZ_FNIJ01000005.1"/>
</dbReference>
<dbReference type="InterPro" id="IPR013786">
    <property type="entry name" value="AcylCoA_DH/ox_N"/>
</dbReference>
<evidence type="ECO:0000259" key="8">
    <source>
        <dbReference type="Pfam" id="PF02770"/>
    </source>
</evidence>
<feature type="domain" description="Acyl-CoA dehydrogenase/oxidase C-terminal" evidence="7">
    <location>
        <begin position="231"/>
        <end position="395"/>
    </location>
</feature>
<dbReference type="GO" id="GO:0016627">
    <property type="term" value="F:oxidoreductase activity, acting on the CH-CH group of donors"/>
    <property type="evidence" value="ECO:0007669"/>
    <property type="project" value="InterPro"/>
</dbReference>
<evidence type="ECO:0000256" key="4">
    <source>
        <dbReference type="ARBA" id="ARBA00022827"/>
    </source>
</evidence>
<keyword evidence="11" id="KW-1185">Reference proteome</keyword>
<dbReference type="SUPFAM" id="SSF47203">
    <property type="entry name" value="Acyl-CoA dehydrogenase C-terminal domain-like"/>
    <property type="match status" value="1"/>
</dbReference>
<dbReference type="Pfam" id="PF02771">
    <property type="entry name" value="Acyl-CoA_dh_N"/>
    <property type="match status" value="1"/>
</dbReference>
<dbReference type="Pfam" id="PF02770">
    <property type="entry name" value="Acyl-CoA_dh_M"/>
    <property type="match status" value="1"/>
</dbReference>
<dbReference type="FunFam" id="2.40.110.10:FF:000011">
    <property type="entry name" value="Acyl-CoA dehydrogenase FadE34"/>
    <property type="match status" value="1"/>
</dbReference>
<evidence type="ECO:0000256" key="3">
    <source>
        <dbReference type="ARBA" id="ARBA00022630"/>
    </source>
</evidence>
<dbReference type="Gene3D" id="1.20.140.10">
    <property type="entry name" value="Butyryl-CoA Dehydrogenase, subunit A, domain 3"/>
    <property type="match status" value="1"/>
</dbReference>
<dbReference type="PANTHER" id="PTHR43292">
    <property type="entry name" value="ACYL-COA DEHYDROGENASE"/>
    <property type="match status" value="1"/>
</dbReference>
<evidence type="ECO:0000256" key="5">
    <source>
        <dbReference type="ARBA" id="ARBA00023002"/>
    </source>
</evidence>
<evidence type="ECO:0000259" key="7">
    <source>
        <dbReference type="Pfam" id="PF00441"/>
    </source>
</evidence>
<dbReference type="EMBL" id="FNIJ01000005">
    <property type="protein sequence ID" value="SDN83157.1"/>
    <property type="molecule type" value="Genomic_DNA"/>
</dbReference>
<dbReference type="PANTHER" id="PTHR43292:SF3">
    <property type="entry name" value="ACYL-COA DEHYDROGENASE FADE29"/>
    <property type="match status" value="1"/>
</dbReference>
<dbReference type="InterPro" id="IPR037069">
    <property type="entry name" value="AcylCoA_DH/ox_N_sf"/>
</dbReference>
<comment type="similarity">
    <text evidence="2 6">Belongs to the acyl-CoA dehydrogenase family.</text>
</comment>
<evidence type="ECO:0000313" key="11">
    <source>
        <dbReference type="Proteomes" id="UP000242957"/>
    </source>
</evidence>
<dbReference type="InterPro" id="IPR009075">
    <property type="entry name" value="AcylCo_DH/oxidase_C"/>
</dbReference>
<dbReference type="InterPro" id="IPR052161">
    <property type="entry name" value="Mycobact_Acyl-CoA_DH"/>
</dbReference>
<feature type="domain" description="Acyl-CoA dehydrogenase/oxidase N-terminal" evidence="9">
    <location>
        <begin position="12"/>
        <end position="118"/>
    </location>
</feature>
<evidence type="ECO:0000256" key="6">
    <source>
        <dbReference type="RuleBase" id="RU362125"/>
    </source>
</evidence>
<dbReference type="STRING" id="198616.SAMN05216193_105221"/>
<dbReference type="InterPro" id="IPR046373">
    <property type="entry name" value="Acyl-CoA_Oxase/DH_mid-dom_sf"/>
</dbReference>
<evidence type="ECO:0000313" key="10">
    <source>
        <dbReference type="EMBL" id="SDN83157.1"/>
    </source>
</evidence>
<proteinExistence type="inferred from homology"/>
<dbReference type="AlphaFoldDB" id="A0A1H0EL02"/>
<evidence type="ECO:0000256" key="2">
    <source>
        <dbReference type="ARBA" id="ARBA00009347"/>
    </source>
</evidence>
<organism evidence="10 11">
    <name type="scientific">Pseudomonas jinjuensis</name>
    <dbReference type="NCBI Taxonomy" id="198616"/>
    <lineage>
        <taxon>Bacteria</taxon>
        <taxon>Pseudomonadati</taxon>
        <taxon>Pseudomonadota</taxon>
        <taxon>Gammaproteobacteria</taxon>
        <taxon>Pseudomonadales</taxon>
        <taxon>Pseudomonadaceae</taxon>
        <taxon>Pseudomonas</taxon>
    </lineage>
</organism>
<accession>A0A1H0EL02</accession>
<evidence type="ECO:0000256" key="1">
    <source>
        <dbReference type="ARBA" id="ARBA00001974"/>
    </source>
</evidence>
<evidence type="ECO:0000259" key="9">
    <source>
        <dbReference type="Pfam" id="PF02771"/>
    </source>
</evidence>
<dbReference type="Pfam" id="PF00441">
    <property type="entry name" value="Acyl-CoA_dh_1"/>
    <property type="match status" value="1"/>
</dbReference>
<dbReference type="InterPro" id="IPR006091">
    <property type="entry name" value="Acyl-CoA_Oxase/DH_mid-dom"/>
</dbReference>